<evidence type="ECO:0000313" key="9">
    <source>
        <dbReference type="EMBL" id="MFD1202824.1"/>
    </source>
</evidence>
<feature type="transmembrane region" description="Helical" evidence="7">
    <location>
        <begin position="32"/>
        <end position="53"/>
    </location>
</feature>
<dbReference type="Gene3D" id="1.10.3720.10">
    <property type="entry name" value="MetI-like"/>
    <property type="match status" value="1"/>
</dbReference>
<keyword evidence="3" id="KW-1003">Cell membrane</keyword>
<comment type="caution">
    <text evidence="9">The sequence shown here is derived from an EMBL/GenBank/DDBJ whole genome shotgun (WGS) entry which is preliminary data.</text>
</comment>
<dbReference type="InterPro" id="IPR035906">
    <property type="entry name" value="MetI-like_sf"/>
</dbReference>
<evidence type="ECO:0000256" key="6">
    <source>
        <dbReference type="ARBA" id="ARBA00023136"/>
    </source>
</evidence>
<feature type="transmembrane region" description="Helical" evidence="7">
    <location>
        <begin position="147"/>
        <end position="166"/>
    </location>
</feature>
<dbReference type="PANTHER" id="PTHR30151">
    <property type="entry name" value="ALKANE SULFONATE ABC TRANSPORTER-RELATED, MEMBRANE SUBUNIT"/>
    <property type="match status" value="1"/>
</dbReference>
<keyword evidence="4 7" id="KW-0812">Transmembrane</keyword>
<sequence>MSTATVVNQLPVAPDKRPRASRKARREAARSILLPVLGIALLFALWWGAVLGFDIDKFLLPSPADVYAAFAENPGYLLAQTWVTFLETVQGFALAIVIGVPIATLIASSRVIEQMLYPILLAINAAPKVAIAPLLVVWMGFGQAPKVVMVVLLCFFPIVLATTTGLRSTPAEFIDLAKSLRASPLQVFLKFRAPFALEQVFVGLKTAISLAVIGAVIAEFVGASEGLGYLIVQSGSSANTALAFVAIVLLAIMSIVLFYALALLERLLLPWAESRRADK</sequence>
<dbReference type="RefSeq" id="WP_343962562.1">
    <property type="nucleotide sequence ID" value="NZ_BAAAKZ010000017.1"/>
</dbReference>
<keyword evidence="2 7" id="KW-0813">Transport</keyword>
<comment type="subcellular location">
    <subcellularLocation>
        <location evidence="1 7">Cell membrane</location>
        <topology evidence="1 7">Multi-pass membrane protein</topology>
    </subcellularLocation>
</comment>
<name>A0ABW3TRL1_9MICO</name>
<reference evidence="10" key="1">
    <citation type="journal article" date="2019" name="Int. J. Syst. Evol. Microbiol.">
        <title>The Global Catalogue of Microorganisms (GCM) 10K type strain sequencing project: providing services to taxonomists for standard genome sequencing and annotation.</title>
        <authorList>
            <consortium name="The Broad Institute Genomics Platform"/>
            <consortium name="The Broad Institute Genome Sequencing Center for Infectious Disease"/>
            <person name="Wu L."/>
            <person name="Ma J."/>
        </authorList>
    </citation>
    <scope>NUCLEOTIDE SEQUENCE [LARGE SCALE GENOMIC DNA]</scope>
    <source>
        <strain evidence="10">CCUG 50213</strain>
    </source>
</reference>
<evidence type="ECO:0000256" key="7">
    <source>
        <dbReference type="RuleBase" id="RU363032"/>
    </source>
</evidence>
<feature type="domain" description="ABC transmembrane type-1" evidence="8">
    <location>
        <begin position="81"/>
        <end position="261"/>
    </location>
</feature>
<feature type="transmembrane region" description="Helical" evidence="7">
    <location>
        <begin position="241"/>
        <end position="264"/>
    </location>
</feature>
<dbReference type="PROSITE" id="PS50928">
    <property type="entry name" value="ABC_TM1"/>
    <property type="match status" value="1"/>
</dbReference>
<keyword evidence="10" id="KW-1185">Reference proteome</keyword>
<evidence type="ECO:0000313" key="10">
    <source>
        <dbReference type="Proteomes" id="UP001597181"/>
    </source>
</evidence>
<dbReference type="CDD" id="cd06261">
    <property type="entry name" value="TM_PBP2"/>
    <property type="match status" value="1"/>
</dbReference>
<feature type="transmembrane region" description="Helical" evidence="7">
    <location>
        <begin position="119"/>
        <end position="141"/>
    </location>
</feature>
<evidence type="ECO:0000256" key="4">
    <source>
        <dbReference type="ARBA" id="ARBA00022692"/>
    </source>
</evidence>
<evidence type="ECO:0000256" key="3">
    <source>
        <dbReference type="ARBA" id="ARBA00022475"/>
    </source>
</evidence>
<proteinExistence type="inferred from homology"/>
<evidence type="ECO:0000259" key="8">
    <source>
        <dbReference type="PROSITE" id="PS50928"/>
    </source>
</evidence>
<keyword evidence="5 7" id="KW-1133">Transmembrane helix</keyword>
<dbReference type="EMBL" id="JBHTLY010000006">
    <property type="protein sequence ID" value="MFD1202824.1"/>
    <property type="molecule type" value="Genomic_DNA"/>
</dbReference>
<organism evidence="9 10">
    <name type="scientific">Leucobacter albus</name>
    <dbReference type="NCBI Taxonomy" id="272210"/>
    <lineage>
        <taxon>Bacteria</taxon>
        <taxon>Bacillati</taxon>
        <taxon>Actinomycetota</taxon>
        <taxon>Actinomycetes</taxon>
        <taxon>Micrococcales</taxon>
        <taxon>Microbacteriaceae</taxon>
        <taxon>Leucobacter</taxon>
    </lineage>
</organism>
<feature type="transmembrane region" description="Helical" evidence="7">
    <location>
        <begin position="89"/>
        <end position="107"/>
    </location>
</feature>
<comment type="similarity">
    <text evidence="7">Belongs to the binding-protein-dependent transport system permease family.</text>
</comment>
<dbReference type="SUPFAM" id="SSF161098">
    <property type="entry name" value="MetI-like"/>
    <property type="match status" value="1"/>
</dbReference>
<evidence type="ECO:0000256" key="1">
    <source>
        <dbReference type="ARBA" id="ARBA00004651"/>
    </source>
</evidence>
<evidence type="ECO:0000256" key="2">
    <source>
        <dbReference type="ARBA" id="ARBA00022448"/>
    </source>
</evidence>
<gene>
    <name evidence="9" type="ORF">ACFQ3U_13060</name>
</gene>
<dbReference type="PANTHER" id="PTHR30151:SF20">
    <property type="entry name" value="ABC TRANSPORTER PERMEASE PROTEIN HI_0355-RELATED"/>
    <property type="match status" value="1"/>
</dbReference>
<dbReference type="Proteomes" id="UP001597181">
    <property type="component" value="Unassembled WGS sequence"/>
</dbReference>
<protein>
    <submittedName>
        <fullName evidence="9">ABC transporter permease</fullName>
    </submittedName>
</protein>
<feature type="transmembrane region" description="Helical" evidence="7">
    <location>
        <begin position="200"/>
        <end position="221"/>
    </location>
</feature>
<keyword evidence="6 7" id="KW-0472">Membrane</keyword>
<accession>A0ABW3TRL1</accession>
<dbReference type="InterPro" id="IPR000515">
    <property type="entry name" value="MetI-like"/>
</dbReference>
<dbReference type="Pfam" id="PF00528">
    <property type="entry name" value="BPD_transp_1"/>
    <property type="match status" value="1"/>
</dbReference>
<evidence type="ECO:0000256" key="5">
    <source>
        <dbReference type="ARBA" id="ARBA00022989"/>
    </source>
</evidence>